<dbReference type="PRINTS" id="PR00604">
    <property type="entry name" value="CYTCHRMECIAB"/>
</dbReference>
<protein>
    <submittedName>
        <fullName evidence="9">Cytochrome c</fullName>
    </submittedName>
</protein>
<evidence type="ECO:0000256" key="2">
    <source>
        <dbReference type="ARBA" id="ARBA00022617"/>
    </source>
</evidence>
<organism evidence="9 10">
    <name type="scientific">Variovorax soli</name>
    <dbReference type="NCBI Taxonomy" id="376815"/>
    <lineage>
        <taxon>Bacteria</taxon>
        <taxon>Pseudomonadati</taxon>
        <taxon>Pseudomonadota</taxon>
        <taxon>Betaproteobacteria</taxon>
        <taxon>Burkholderiales</taxon>
        <taxon>Comamonadaceae</taxon>
        <taxon>Variovorax</taxon>
    </lineage>
</organism>
<keyword evidence="4" id="KW-0249">Electron transport</keyword>
<dbReference type="InterPro" id="IPR002327">
    <property type="entry name" value="Cyt_c_1A/1B"/>
</dbReference>
<dbReference type="PROSITE" id="PS51007">
    <property type="entry name" value="CYTC"/>
    <property type="match status" value="1"/>
</dbReference>
<evidence type="ECO:0000256" key="3">
    <source>
        <dbReference type="ARBA" id="ARBA00022723"/>
    </source>
</evidence>
<feature type="signal peptide" evidence="7">
    <location>
        <begin position="1"/>
        <end position="22"/>
    </location>
</feature>
<comment type="caution">
    <text evidence="9">The sequence shown here is derived from an EMBL/GenBank/DDBJ whole genome shotgun (WGS) entry which is preliminary data.</text>
</comment>
<dbReference type="Gene3D" id="1.10.760.10">
    <property type="entry name" value="Cytochrome c-like domain"/>
    <property type="match status" value="1"/>
</dbReference>
<evidence type="ECO:0000313" key="10">
    <source>
        <dbReference type="Proteomes" id="UP001184230"/>
    </source>
</evidence>
<dbReference type="SUPFAM" id="SSF46626">
    <property type="entry name" value="Cytochrome c"/>
    <property type="match status" value="1"/>
</dbReference>
<dbReference type="Proteomes" id="UP001184230">
    <property type="component" value="Unassembled WGS sequence"/>
</dbReference>
<keyword evidence="2 6" id="KW-0349">Heme</keyword>
<dbReference type="RefSeq" id="WP_309906098.1">
    <property type="nucleotide sequence ID" value="NZ_JAVDRF010000012.1"/>
</dbReference>
<dbReference type="EMBL" id="JAVDRF010000012">
    <property type="protein sequence ID" value="MDR6538889.1"/>
    <property type="molecule type" value="Genomic_DNA"/>
</dbReference>
<evidence type="ECO:0000256" key="6">
    <source>
        <dbReference type="PROSITE-ProRule" id="PRU00433"/>
    </source>
</evidence>
<keyword evidence="7" id="KW-0732">Signal</keyword>
<proteinExistence type="predicted"/>
<evidence type="ECO:0000256" key="7">
    <source>
        <dbReference type="SAM" id="SignalP"/>
    </source>
</evidence>
<dbReference type="Pfam" id="PF00034">
    <property type="entry name" value="Cytochrom_C"/>
    <property type="match status" value="1"/>
</dbReference>
<name>A0ABU1NKA7_9BURK</name>
<keyword evidence="3 6" id="KW-0479">Metal-binding</keyword>
<sequence>MKTEMLLPLAACLVLAASLAQAQSPGQRLAQSACTQCHSFGKGEPNGVGPNLYGLLGRPAGASTGFAYSKQYLDAMKGKTWDRALLDQWLADTQAVAPGSTMAYFQDDPKKRAALIEYMQSLK</sequence>
<reference evidence="9 10" key="1">
    <citation type="submission" date="2023-07" db="EMBL/GenBank/DDBJ databases">
        <title>Sorghum-associated microbial communities from plants grown in Nebraska, USA.</title>
        <authorList>
            <person name="Schachtman D."/>
        </authorList>
    </citation>
    <scope>NUCLEOTIDE SEQUENCE [LARGE SCALE GENOMIC DNA]</scope>
    <source>
        <strain evidence="9 10">DS1781</strain>
    </source>
</reference>
<evidence type="ECO:0000259" key="8">
    <source>
        <dbReference type="PROSITE" id="PS51007"/>
    </source>
</evidence>
<dbReference type="InterPro" id="IPR009056">
    <property type="entry name" value="Cyt_c-like_dom"/>
</dbReference>
<evidence type="ECO:0000256" key="1">
    <source>
        <dbReference type="ARBA" id="ARBA00022448"/>
    </source>
</evidence>
<feature type="domain" description="Cytochrome c" evidence="8">
    <location>
        <begin position="21"/>
        <end position="123"/>
    </location>
</feature>
<keyword evidence="10" id="KW-1185">Reference proteome</keyword>
<keyword evidence="1" id="KW-0813">Transport</keyword>
<evidence type="ECO:0000256" key="4">
    <source>
        <dbReference type="ARBA" id="ARBA00022982"/>
    </source>
</evidence>
<dbReference type="PANTHER" id="PTHR11961">
    <property type="entry name" value="CYTOCHROME C"/>
    <property type="match status" value="1"/>
</dbReference>
<feature type="chain" id="PRO_5045685160" evidence="7">
    <location>
        <begin position="23"/>
        <end position="123"/>
    </location>
</feature>
<evidence type="ECO:0000256" key="5">
    <source>
        <dbReference type="ARBA" id="ARBA00023004"/>
    </source>
</evidence>
<gene>
    <name evidence="9" type="ORF">J2739_004682</name>
</gene>
<keyword evidence="5 6" id="KW-0408">Iron</keyword>
<accession>A0ABU1NKA7</accession>
<evidence type="ECO:0000313" key="9">
    <source>
        <dbReference type="EMBL" id="MDR6538889.1"/>
    </source>
</evidence>
<dbReference type="InterPro" id="IPR036909">
    <property type="entry name" value="Cyt_c-like_dom_sf"/>
</dbReference>